<feature type="transmembrane region" description="Helical" evidence="1">
    <location>
        <begin position="106"/>
        <end position="127"/>
    </location>
</feature>
<feature type="transmembrane region" description="Helical" evidence="1">
    <location>
        <begin position="282"/>
        <end position="303"/>
    </location>
</feature>
<feature type="transmembrane region" description="Helical" evidence="1">
    <location>
        <begin position="251"/>
        <end position="270"/>
    </location>
</feature>
<gene>
    <name evidence="2" type="ORF">IAD17_05650</name>
</gene>
<evidence type="ECO:0000256" key="1">
    <source>
        <dbReference type="SAM" id="Phobius"/>
    </source>
</evidence>
<keyword evidence="1" id="KW-0472">Membrane</keyword>
<dbReference type="InterPro" id="IPR021552">
    <property type="entry name" value="ArsP_2"/>
</dbReference>
<dbReference type="EMBL" id="DVMQ01000017">
    <property type="protein sequence ID" value="HIU24387.1"/>
    <property type="molecule type" value="Genomic_DNA"/>
</dbReference>
<name>A0A9D1HYF3_9ACTN</name>
<dbReference type="Proteomes" id="UP000824078">
    <property type="component" value="Unassembled WGS sequence"/>
</dbReference>
<feature type="transmembrane region" description="Helical" evidence="1">
    <location>
        <begin position="64"/>
        <end position="85"/>
    </location>
</feature>
<feature type="transmembrane region" description="Helical" evidence="1">
    <location>
        <begin position="40"/>
        <end position="58"/>
    </location>
</feature>
<protein>
    <submittedName>
        <fullName evidence="2">Arsenic efflux protein</fullName>
    </submittedName>
</protein>
<accession>A0A9D1HYF3</accession>
<keyword evidence="1" id="KW-0812">Transmembrane</keyword>
<evidence type="ECO:0000313" key="3">
    <source>
        <dbReference type="Proteomes" id="UP000824078"/>
    </source>
</evidence>
<sequence length="304" mass="31422">MHEAVHSLEDTVRLLPFLFITYLIMEALEHGMAGKLERGIAHAGAAGSIVGALAGAIPQCGFSAMAATLYAGRVVTIGTLIAVFLSTSDEMIPVFVAQGESLGTMATIVGVKIVVAIIAGLSIDALLRALGHAGDGSLHIHELCERAHCHCDEEEHTHSGHSHDHHDSHRAMLWSIVRAALAHTLQVAAFILVITFVMGLVIEGVGTDVIASLAHGHPVRAVFVAALVGLIPNCAASVVICQLYLAGSLGAGALLAGLLAGGGVGLAVLFRTNRSLRENLAITILVYMIAVVAGIVATVIGFAP</sequence>
<dbReference type="NCBIfam" id="NF037962">
    <property type="entry name" value="arsenic_eff"/>
    <property type="match status" value="1"/>
</dbReference>
<dbReference type="AlphaFoldDB" id="A0A9D1HYF3"/>
<feature type="transmembrane region" description="Helical" evidence="1">
    <location>
        <begin position="222"/>
        <end position="245"/>
    </location>
</feature>
<reference evidence="2" key="2">
    <citation type="journal article" date="2021" name="PeerJ">
        <title>Extensive microbial diversity within the chicken gut microbiome revealed by metagenomics and culture.</title>
        <authorList>
            <person name="Gilroy R."/>
            <person name="Ravi A."/>
            <person name="Getino M."/>
            <person name="Pursley I."/>
            <person name="Horton D.L."/>
            <person name="Alikhan N.F."/>
            <person name="Baker D."/>
            <person name="Gharbi K."/>
            <person name="Hall N."/>
            <person name="Watson M."/>
            <person name="Adriaenssens E.M."/>
            <person name="Foster-Nyarko E."/>
            <person name="Jarju S."/>
            <person name="Secka A."/>
            <person name="Antonio M."/>
            <person name="Oren A."/>
            <person name="Chaudhuri R.R."/>
            <person name="La Ragione R."/>
            <person name="Hildebrand F."/>
            <person name="Pallen M.J."/>
        </authorList>
    </citation>
    <scope>NUCLEOTIDE SEQUENCE</scope>
    <source>
        <strain evidence="2">ChiHjej12B11-29160</strain>
    </source>
</reference>
<dbReference type="Pfam" id="PF11449">
    <property type="entry name" value="ArsP_2"/>
    <property type="match status" value="1"/>
</dbReference>
<reference evidence="2" key="1">
    <citation type="submission" date="2020-10" db="EMBL/GenBank/DDBJ databases">
        <authorList>
            <person name="Gilroy R."/>
        </authorList>
    </citation>
    <scope>NUCLEOTIDE SEQUENCE</scope>
    <source>
        <strain evidence="2">ChiHjej12B11-29160</strain>
    </source>
</reference>
<evidence type="ECO:0000313" key="2">
    <source>
        <dbReference type="EMBL" id="HIU24387.1"/>
    </source>
</evidence>
<comment type="caution">
    <text evidence="2">The sequence shown here is derived from an EMBL/GenBank/DDBJ whole genome shotgun (WGS) entry which is preliminary data.</text>
</comment>
<keyword evidence="1" id="KW-1133">Transmembrane helix</keyword>
<feature type="transmembrane region" description="Helical" evidence="1">
    <location>
        <begin position="180"/>
        <end position="202"/>
    </location>
</feature>
<organism evidence="2 3">
    <name type="scientific">Candidatus Coprovicinus avistercoris</name>
    <dbReference type="NCBI Taxonomy" id="2840754"/>
    <lineage>
        <taxon>Bacteria</taxon>
        <taxon>Bacillati</taxon>
        <taxon>Actinomycetota</taxon>
        <taxon>Coriobacteriia</taxon>
        <taxon>Coriobacteriales</taxon>
        <taxon>Coriobacteriaceae</taxon>
        <taxon>Coriobacteriaceae incertae sedis</taxon>
        <taxon>Candidatus Coprovicinus</taxon>
    </lineage>
</organism>
<proteinExistence type="predicted"/>